<dbReference type="EMBL" id="JACBYR010000002">
    <property type="protein sequence ID" value="NYE85029.1"/>
    <property type="molecule type" value="Genomic_DNA"/>
</dbReference>
<feature type="binding site" evidence="14">
    <location>
        <position position="121"/>
    </location>
    <ligand>
        <name>ATP</name>
        <dbReference type="ChEBI" id="CHEBI:30616"/>
    </ligand>
</feature>
<feature type="binding site" evidence="14">
    <location>
        <position position="199"/>
    </location>
    <ligand>
        <name>ATP</name>
        <dbReference type="ChEBI" id="CHEBI:30616"/>
    </ligand>
</feature>
<dbReference type="Gene3D" id="3.40.50.11030">
    <property type="entry name" value="Threonylcarbamoyl-AMP synthase, C-terminal domain"/>
    <property type="match status" value="1"/>
</dbReference>
<organism evidence="16 17">
    <name type="scientific">Pigmentiphaga litoralis</name>
    <dbReference type="NCBI Taxonomy" id="516702"/>
    <lineage>
        <taxon>Bacteria</taxon>
        <taxon>Pseudomonadati</taxon>
        <taxon>Pseudomonadota</taxon>
        <taxon>Betaproteobacteria</taxon>
        <taxon>Burkholderiales</taxon>
        <taxon>Alcaligenaceae</taxon>
        <taxon>Pigmentiphaga</taxon>
    </lineage>
</organism>
<dbReference type="PANTHER" id="PTHR17490:SF16">
    <property type="entry name" value="THREONYLCARBAMOYL-AMP SYNTHASE"/>
    <property type="match status" value="1"/>
</dbReference>
<evidence type="ECO:0000256" key="5">
    <source>
        <dbReference type="ARBA" id="ARBA00022490"/>
    </source>
</evidence>
<gene>
    <name evidence="16" type="ORF">FHW18_004336</name>
</gene>
<dbReference type="PROSITE" id="PS51163">
    <property type="entry name" value="YRDC"/>
    <property type="match status" value="1"/>
</dbReference>
<dbReference type="FunFam" id="3.90.870.10:FF:000009">
    <property type="entry name" value="Threonylcarbamoyl-AMP synthase, putative"/>
    <property type="match status" value="1"/>
</dbReference>
<evidence type="ECO:0000256" key="3">
    <source>
        <dbReference type="ARBA" id="ARBA00012584"/>
    </source>
</evidence>
<dbReference type="GO" id="GO:0005737">
    <property type="term" value="C:cytoplasm"/>
    <property type="evidence" value="ECO:0007669"/>
    <property type="project" value="UniProtKB-SubCell"/>
</dbReference>
<feature type="binding site" evidence="14">
    <location>
        <position position="62"/>
    </location>
    <ligand>
        <name>ATP</name>
        <dbReference type="ChEBI" id="CHEBI:30616"/>
    </ligand>
</feature>
<dbReference type="InterPro" id="IPR017945">
    <property type="entry name" value="DHBP_synth_RibB-like_a/b_dom"/>
</dbReference>
<dbReference type="InterPro" id="IPR038385">
    <property type="entry name" value="Sua5/YwlC_C"/>
</dbReference>
<evidence type="ECO:0000256" key="8">
    <source>
        <dbReference type="ARBA" id="ARBA00022695"/>
    </source>
</evidence>
<feature type="binding site" evidence="14">
    <location>
        <position position="271"/>
    </location>
    <ligand>
        <name>ATP</name>
        <dbReference type="ChEBI" id="CHEBI:30616"/>
    </ligand>
</feature>
<evidence type="ECO:0000256" key="10">
    <source>
        <dbReference type="ARBA" id="ARBA00022840"/>
    </source>
</evidence>
<feature type="binding site" evidence="14">
    <location>
        <position position="71"/>
    </location>
    <ligand>
        <name>L-threonine</name>
        <dbReference type="ChEBI" id="CHEBI:57926"/>
    </ligand>
</feature>
<evidence type="ECO:0000256" key="13">
    <source>
        <dbReference type="PIRNR" id="PIRNR004930"/>
    </source>
</evidence>
<keyword evidence="7 13" id="KW-0819">tRNA processing</keyword>
<dbReference type="NCBIfam" id="TIGR00057">
    <property type="entry name" value="L-threonylcarbamoyladenylate synthase"/>
    <property type="match status" value="1"/>
</dbReference>
<evidence type="ECO:0000256" key="2">
    <source>
        <dbReference type="ARBA" id="ARBA00007663"/>
    </source>
</evidence>
<evidence type="ECO:0000259" key="15">
    <source>
        <dbReference type="PROSITE" id="PS51163"/>
    </source>
</evidence>
<feature type="binding site" evidence="14">
    <location>
        <position position="125"/>
    </location>
    <ligand>
        <name>L-threonine</name>
        <dbReference type="ChEBI" id="CHEBI:57926"/>
    </ligand>
</feature>
<feature type="binding site" evidence="14">
    <location>
        <position position="145"/>
    </location>
    <ligand>
        <name>L-threonine</name>
        <dbReference type="ChEBI" id="CHEBI:57926"/>
    </ligand>
</feature>
<accession>A0A7Y9IXY3</accession>
<comment type="function">
    <text evidence="13">Required for the formation of a threonylcarbamoyl group on adenosine at position 37 (t(6)A37) in tRNAs that read codons beginning with adenine.</text>
</comment>
<keyword evidence="8 13" id="KW-0548">Nucleotidyltransferase</keyword>
<feature type="binding site" evidence="14">
    <location>
        <position position="185"/>
    </location>
    <ligand>
        <name>L-threonine</name>
        <dbReference type="ChEBI" id="CHEBI:57926"/>
    </ligand>
</feature>
<dbReference type="Pfam" id="PF03481">
    <property type="entry name" value="Sua5_C"/>
    <property type="match status" value="1"/>
</dbReference>
<feature type="binding site" evidence="14">
    <location>
        <position position="155"/>
    </location>
    <ligand>
        <name>ATP</name>
        <dbReference type="ChEBI" id="CHEBI:30616"/>
    </ligand>
</feature>
<feature type="binding site" evidence="14">
    <location>
        <position position="39"/>
    </location>
    <ligand>
        <name>L-threonine</name>
        <dbReference type="ChEBI" id="CHEBI:57926"/>
    </ligand>
</feature>
<comment type="catalytic activity">
    <reaction evidence="12 13">
        <text>L-threonine + hydrogencarbonate + ATP = L-threonylcarbamoyladenylate + diphosphate + H2O</text>
        <dbReference type="Rhea" id="RHEA:36407"/>
        <dbReference type="ChEBI" id="CHEBI:15377"/>
        <dbReference type="ChEBI" id="CHEBI:17544"/>
        <dbReference type="ChEBI" id="CHEBI:30616"/>
        <dbReference type="ChEBI" id="CHEBI:33019"/>
        <dbReference type="ChEBI" id="CHEBI:57926"/>
        <dbReference type="ChEBI" id="CHEBI:73682"/>
        <dbReference type="EC" id="2.7.7.87"/>
    </reaction>
</comment>
<evidence type="ECO:0000313" key="17">
    <source>
        <dbReference type="Proteomes" id="UP000542125"/>
    </source>
</evidence>
<dbReference type="GO" id="GO:0005524">
    <property type="term" value="F:ATP binding"/>
    <property type="evidence" value="ECO:0007669"/>
    <property type="project" value="UniProtKB-UniRule"/>
</dbReference>
<comment type="similarity">
    <text evidence="2 13">Belongs to the SUA5 family.</text>
</comment>
<reference evidence="16 17" key="1">
    <citation type="submission" date="2020-07" db="EMBL/GenBank/DDBJ databases">
        <title>Genomic Encyclopedia of Type Strains, Phase IV (KMG-V): Genome sequencing to study the core and pangenomes of soil and plant-associated prokaryotes.</title>
        <authorList>
            <person name="Whitman W."/>
        </authorList>
    </citation>
    <scope>NUCLEOTIDE SEQUENCE [LARGE SCALE GENOMIC DNA]</scope>
    <source>
        <strain evidence="16 17">SAS40</strain>
    </source>
</reference>
<dbReference type="RefSeq" id="WP_179589047.1">
    <property type="nucleotide sequence ID" value="NZ_JACBYR010000002.1"/>
</dbReference>
<sequence length="370" mass="38223">MTSSSTPPLPRIAPASPEVLDRAVALLRAGQLVAFPTETVYGLGADATDPEAVARIFAAKGRPNDHPVIVHVAPGNDLSAWAASIGPDARTLIDAFWPGPLTLILPRAAGVPDAVTGGQDTVGVRCPSHPVAQALLSAFGGGVAAPSANRFGRVSPTTAQHVADEFGPELSLVLDGGPCEVGIESTIVDVTGDTPVLLRPGHISIATLADALGKPVLTRAELEARLQAQGHAQVDAQAHADTQVGTQAGTQTDLQTAREIPRVSGALAAHYAPRTPLERVPAGALDLRTRMLVASGRRVGVWSTVKPAADVMWVGAPLDPVAYAQDLYAMLRFLDTQGCDILLVDALPDTDAWAAVNDRLGRAVVGSGEG</sequence>
<keyword evidence="9 13" id="KW-0547">Nucleotide-binding</keyword>
<dbReference type="EC" id="2.7.7.87" evidence="3 13"/>
<dbReference type="Proteomes" id="UP000542125">
    <property type="component" value="Unassembled WGS sequence"/>
</dbReference>
<dbReference type="GO" id="GO:0061710">
    <property type="term" value="F:L-threonylcarbamoyladenylate synthase"/>
    <property type="evidence" value="ECO:0007669"/>
    <property type="project" value="UniProtKB-EC"/>
</dbReference>
<dbReference type="GO" id="GO:0000049">
    <property type="term" value="F:tRNA binding"/>
    <property type="evidence" value="ECO:0007669"/>
    <property type="project" value="TreeGrafter"/>
</dbReference>
<evidence type="ECO:0000256" key="6">
    <source>
        <dbReference type="ARBA" id="ARBA00022679"/>
    </source>
</evidence>
<keyword evidence="5 13" id="KW-0963">Cytoplasm</keyword>
<keyword evidence="10 13" id="KW-0067">ATP-binding</keyword>
<dbReference type="Gene3D" id="3.90.870.10">
    <property type="entry name" value="DHBP synthase"/>
    <property type="match status" value="1"/>
</dbReference>
<protein>
    <recommendedName>
        <fullName evidence="4 13">Threonylcarbamoyl-AMP synthase</fullName>
        <shortName evidence="13">TC-AMP synthase</shortName>
        <ecNumber evidence="3 13">2.7.7.87</ecNumber>
    </recommendedName>
    <alternativeName>
        <fullName evidence="11 13">L-threonylcarbamoyladenylate synthase</fullName>
    </alternativeName>
</protein>
<dbReference type="InterPro" id="IPR050156">
    <property type="entry name" value="TC-AMP_synthase_SUA5"/>
</dbReference>
<comment type="subcellular location">
    <subcellularLocation>
        <location evidence="1 13">Cytoplasm</location>
    </subcellularLocation>
</comment>
<feature type="binding site" evidence="14">
    <location>
        <position position="147"/>
    </location>
    <ligand>
        <name>ATP</name>
        <dbReference type="ChEBI" id="CHEBI:30616"/>
    </ligand>
</feature>
<evidence type="ECO:0000256" key="1">
    <source>
        <dbReference type="ARBA" id="ARBA00004496"/>
    </source>
</evidence>
<dbReference type="GO" id="GO:0003725">
    <property type="term" value="F:double-stranded RNA binding"/>
    <property type="evidence" value="ECO:0007669"/>
    <property type="project" value="UniProtKB-UniRule"/>
</dbReference>
<dbReference type="AlphaFoldDB" id="A0A7Y9IXY3"/>
<dbReference type="PANTHER" id="PTHR17490">
    <property type="entry name" value="SUA5"/>
    <property type="match status" value="1"/>
</dbReference>
<dbReference type="InterPro" id="IPR006070">
    <property type="entry name" value="Sua5-like_dom"/>
</dbReference>
<evidence type="ECO:0000256" key="9">
    <source>
        <dbReference type="ARBA" id="ARBA00022741"/>
    </source>
</evidence>
<dbReference type="Pfam" id="PF01300">
    <property type="entry name" value="Sua5_yciO_yrdC"/>
    <property type="match status" value="1"/>
</dbReference>
<evidence type="ECO:0000256" key="7">
    <source>
        <dbReference type="ARBA" id="ARBA00022694"/>
    </source>
</evidence>
<evidence type="ECO:0000256" key="14">
    <source>
        <dbReference type="PIRSR" id="PIRSR004930-1"/>
    </source>
</evidence>
<name>A0A7Y9IXY3_9BURK</name>
<dbReference type="InterPro" id="IPR010923">
    <property type="entry name" value="T(6)A37_SUA5"/>
</dbReference>
<feature type="domain" description="YrdC-like" evidence="15">
    <location>
        <begin position="17"/>
        <end position="203"/>
    </location>
</feature>
<evidence type="ECO:0000313" key="16">
    <source>
        <dbReference type="EMBL" id="NYE85029.1"/>
    </source>
</evidence>
<keyword evidence="6 13" id="KW-0808">Transferase</keyword>
<comment type="caution">
    <text evidence="16">The sequence shown here is derived from an EMBL/GenBank/DDBJ whole genome shotgun (WGS) entry which is preliminary data.</text>
</comment>
<evidence type="ECO:0000256" key="12">
    <source>
        <dbReference type="ARBA" id="ARBA00048366"/>
    </source>
</evidence>
<evidence type="ECO:0000256" key="4">
    <source>
        <dbReference type="ARBA" id="ARBA00015492"/>
    </source>
</evidence>
<dbReference type="PIRSF" id="PIRSF004930">
    <property type="entry name" value="Tln_factor_SUA5"/>
    <property type="match status" value="1"/>
</dbReference>
<dbReference type="GO" id="GO:0006450">
    <property type="term" value="P:regulation of translational fidelity"/>
    <property type="evidence" value="ECO:0007669"/>
    <property type="project" value="TreeGrafter"/>
</dbReference>
<evidence type="ECO:0000256" key="11">
    <source>
        <dbReference type="ARBA" id="ARBA00029774"/>
    </source>
</evidence>
<proteinExistence type="inferred from homology"/>
<keyword evidence="17" id="KW-1185">Reference proteome</keyword>
<dbReference type="GO" id="GO:0008033">
    <property type="term" value="P:tRNA processing"/>
    <property type="evidence" value="ECO:0007669"/>
    <property type="project" value="UniProtKB-KW"/>
</dbReference>
<dbReference type="SUPFAM" id="SSF55821">
    <property type="entry name" value="YrdC/RibB"/>
    <property type="match status" value="1"/>
</dbReference>
<dbReference type="InterPro" id="IPR005145">
    <property type="entry name" value="Sua5_C"/>
</dbReference>